<dbReference type="InterPro" id="IPR003593">
    <property type="entry name" value="AAA+_ATPase"/>
</dbReference>
<dbReference type="InterPro" id="IPR050763">
    <property type="entry name" value="ABC_transporter_ATP-binding"/>
</dbReference>
<keyword evidence="2" id="KW-0813">Transport</keyword>
<keyword evidence="7" id="KW-1185">Reference proteome</keyword>
<reference evidence="7" key="1">
    <citation type="journal article" date="2019" name="Int. J. Syst. Evol. Microbiol.">
        <title>The Global Catalogue of Microorganisms (GCM) 10K type strain sequencing project: providing services to taxonomists for standard genome sequencing and annotation.</title>
        <authorList>
            <consortium name="The Broad Institute Genomics Platform"/>
            <consortium name="The Broad Institute Genome Sequencing Center for Infectious Disease"/>
            <person name="Wu L."/>
            <person name="Ma J."/>
        </authorList>
    </citation>
    <scope>NUCLEOTIDE SEQUENCE [LARGE SCALE GENOMIC DNA]</scope>
    <source>
        <strain evidence="7">CCM 8725</strain>
    </source>
</reference>
<evidence type="ECO:0000256" key="3">
    <source>
        <dbReference type="ARBA" id="ARBA00022741"/>
    </source>
</evidence>
<dbReference type="SMART" id="SM00382">
    <property type="entry name" value="AAA"/>
    <property type="match status" value="1"/>
</dbReference>
<dbReference type="PROSITE" id="PS50893">
    <property type="entry name" value="ABC_TRANSPORTER_2"/>
    <property type="match status" value="1"/>
</dbReference>
<evidence type="ECO:0000256" key="1">
    <source>
        <dbReference type="ARBA" id="ARBA00005417"/>
    </source>
</evidence>
<evidence type="ECO:0000313" key="7">
    <source>
        <dbReference type="Proteomes" id="UP001597448"/>
    </source>
</evidence>
<name>A0ABW5F775_9BACL</name>
<proteinExistence type="inferred from homology"/>
<dbReference type="Proteomes" id="UP001597448">
    <property type="component" value="Unassembled WGS sequence"/>
</dbReference>
<evidence type="ECO:0000256" key="4">
    <source>
        <dbReference type="ARBA" id="ARBA00022840"/>
    </source>
</evidence>
<keyword evidence="3" id="KW-0547">Nucleotide-binding</keyword>
<dbReference type="InterPro" id="IPR003439">
    <property type="entry name" value="ABC_transporter-like_ATP-bd"/>
</dbReference>
<accession>A0ABW5F775</accession>
<gene>
    <name evidence="6" type="ORF">ACFSX3_07285</name>
</gene>
<dbReference type="Gene3D" id="3.40.50.300">
    <property type="entry name" value="P-loop containing nucleotide triphosphate hydrolases"/>
    <property type="match status" value="1"/>
</dbReference>
<organism evidence="6 7">
    <name type="scientific">Paenibacillus rhizoplanae</name>
    <dbReference type="NCBI Taxonomy" id="1917181"/>
    <lineage>
        <taxon>Bacteria</taxon>
        <taxon>Bacillati</taxon>
        <taxon>Bacillota</taxon>
        <taxon>Bacilli</taxon>
        <taxon>Bacillales</taxon>
        <taxon>Paenibacillaceae</taxon>
        <taxon>Paenibacillus</taxon>
    </lineage>
</organism>
<comment type="similarity">
    <text evidence="1">Belongs to the ABC transporter superfamily.</text>
</comment>
<keyword evidence="4 6" id="KW-0067">ATP-binding</keyword>
<comment type="caution">
    <text evidence="6">The sequence shown here is derived from an EMBL/GenBank/DDBJ whole genome shotgun (WGS) entry which is preliminary data.</text>
</comment>
<protein>
    <submittedName>
        <fullName evidence="6">ABC transporter ATP-binding protein</fullName>
    </submittedName>
</protein>
<dbReference type="SUPFAM" id="SSF52540">
    <property type="entry name" value="P-loop containing nucleoside triphosphate hydrolases"/>
    <property type="match status" value="1"/>
</dbReference>
<dbReference type="PANTHER" id="PTHR42711:SF5">
    <property type="entry name" value="ABC TRANSPORTER ATP-BINDING PROTEIN NATA"/>
    <property type="match status" value="1"/>
</dbReference>
<dbReference type="RefSeq" id="WP_209989448.1">
    <property type="nucleotide sequence ID" value="NZ_JBHSVQ010000001.1"/>
</dbReference>
<sequence length="252" mass="28274">MRNIQFEGVRKSFGGVAAVNGLDLSIAEGEIYALLGHNGAGKTTTLRLLLGLLEPDEGDILVFGSNPIRDGNTVRGMCGVLSEDVGLYESLNVWDNLMYYADIYGMSRVESSSRIDGLLRTFELHDKKRTIVKGLSTGMRKKVALIRAMLHRPRLLILDEPTNGLDPVSTTDLRKMLSRLAKEEGTTIIMTTHHLEEVQKLCDRITILRHGRNIFTDSISVLQDSKHYLENGQFSLEKLYMDMDMEQGEDDE</sequence>
<dbReference type="EMBL" id="JBHUKY010000018">
    <property type="protein sequence ID" value="MFD2409667.1"/>
    <property type="molecule type" value="Genomic_DNA"/>
</dbReference>
<evidence type="ECO:0000259" key="5">
    <source>
        <dbReference type="PROSITE" id="PS50893"/>
    </source>
</evidence>
<evidence type="ECO:0000313" key="6">
    <source>
        <dbReference type="EMBL" id="MFD2409667.1"/>
    </source>
</evidence>
<evidence type="ECO:0000256" key="2">
    <source>
        <dbReference type="ARBA" id="ARBA00022448"/>
    </source>
</evidence>
<dbReference type="PANTHER" id="PTHR42711">
    <property type="entry name" value="ABC TRANSPORTER ATP-BINDING PROTEIN"/>
    <property type="match status" value="1"/>
</dbReference>
<feature type="domain" description="ABC transporter" evidence="5">
    <location>
        <begin position="4"/>
        <end position="235"/>
    </location>
</feature>
<dbReference type="GO" id="GO:0005524">
    <property type="term" value="F:ATP binding"/>
    <property type="evidence" value="ECO:0007669"/>
    <property type="project" value="UniProtKB-KW"/>
</dbReference>
<dbReference type="Pfam" id="PF00005">
    <property type="entry name" value="ABC_tran"/>
    <property type="match status" value="1"/>
</dbReference>
<dbReference type="CDD" id="cd03230">
    <property type="entry name" value="ABC_DR_subfamily_A"/>
    <property type="match status" value="1"/>
</dbReference>
<dbReference type="InterPro" id="IPR027417">
    <property type="entry name" value="P-loop_NTPase"/>
</dbReference>